<dbReference type="RefSeq" id="XP_068346269.1">
    <property type="nucleotide sequence ID" value="XM_068513266.1"/>
</dbReference>
<dbReference type="OrthoDB" id="436852at2759"/>
<evidence type="ECO:0000256" key="1">
    <source>
        <dbReference type="ARBA" id="ARBA00022723"/>
    </source>
</evidence>
<evidence type="ECO:0000313" key="7">
    <source>
        <dbReference type="EMBL" id="OHS93132.1"/>
    </source>
</evidence>
<dbReference type="InterPro" id="IPR011011">
    <property type="entry name" value="Znf_FYVE_PHD"/>
</dbReference>
<dbReference type="PROSITE" id="PS01359">
    <property type="entry name" value="ZF_PHD_1"/>
    <property type="match status" value="1"/>
</dbReference>
<dbReference type="GO" id="GO:0008270">
    <property type="term" value="F:zinc ion binding"/>
    <property type="evidence" value="ECO:0007669"/>
    <property type="project" value="UniProtKB-KW"/>
</dbReference>
<dbReference type="Gene3D" id="3.30.40.10">
    <property type="entry name" value="Zinc/RING finger domain, C3HC4 (zinc finger)"/>
    <property type="match status" value="1"/>
</dbReference>
<proteinExistence type="predicted"/>
<dbReference type="GeneID" id="94847970"/>
<gene>
    <name evidence="7" type="ORF">TRFO_40538</name>
</gene>
<comment type="caution">
    <text evidence="7">The sequence shown here is derived from an EMBL/GenBank/DDBJ whole genome shotgun (WGS) entry which is preliminary data.</text>
</comment>
<feature type="region of interest" description="Disordered" evidence="5">
    <location>
        <begin position="162"/>
        <end position="195"/>
    </location>
</feature>
<keyword evidence="2 4" id="KW-0863">Zinc-finger</keyword>
<dbReference type="VEuPathDB" id="TrichDB:TRFO_40538"/>
<feature type="compositionally biased region" description="Basic and acidic residues" evidence="5">
    <location>
        <begin position="172"/>
        <end position="195"/>
    </location>
</feature>
<dbReference type="AlphaFoldDB" id="A0A1J4J7F1"/>
<dbReference type="PROSITE" id="PS50016">
    <property type="entry name" value="ZF_PHD_2"/>
    <property type="match status" value="1"/>
</dbReference>
<dbReference type="EMBL" id="MLAK01001429">
    <property type="protein sequence ID" value="OHS93132.1"/>
    <property type="molecule type" value="Genomic_DNA"/>
</dbReference>
<dbReference type="InterPro" id="IPR013083">
    <property type="entry name" value="Znf_RING/FYVE/PHD"/>
</dbReference>
<organism evidence="7 8">
    <name type="scientific">Tritrichomonas foetus</name>
    <dbReference type="NCBI Taxonomy" id="1144522"/>
    <lineage>
        <taxon>Eukaryota</taxon>
        <taxon>Metamonada</taxon>
        <taxon>Parabasalia</taxon>
        <taxon>Tritrichomonadida</taxon>
        <taxon>Tritrichomonadidae</taxon>
        <taxon>Tritrichomonas</taxon>
    </lineage>
</organism>
<dbReference type="InterPro" id="IPR019786">
    <property type="entry name" value="Zinc_finger_PHD-type_CS"/>
</dbReference>
<dbReference type="SMART" id="SM00249">
    <property type="entry name" value="PHD"/>
    <property type="match status" value="1"/>
</dbReference>
<evidence type="ECO:0000256" key="5">
    <source>
        <dbReference type="SAM" id="MobiDB-lite"/>
    </source>
</evidence>
<accession>A0A1J4J7F1</accession>
<dbReference type="Pfam" id="PF00628">
    <property type="entry name" value="PHD"/>
    <property type="match status" value="1"/>
</dbReference>
<reference evidence="7" key="1">
    <citation type="submission" date="2016-10" db="EMBL/GenBank/DDBJ databases">
        <authorList>
            <person name="Benchimol M."/>
            <person name="Almeida L.G."/>
            <person name="Vasconcelos A.T."/>
            <person name="Perreira-Neves A."/>
            <person name="Rosa I.A."/>
            <person name="Tasca T."/>
            <person name="Bogo M.R."/>
            <person name="de Souza W."/>
        </authorList>
    </citation>
    <scope>NUCLEOTIDE SEQUENCE [LARGE SCALE GENOMIC DNA]</scope>
    <source>
        <strain evidence="7">K</strain>
    </source>
</reference>
<evidence type="ECO:0000256" key="3">
    <source>
        <dbReference type="ARBA" id="ARBA00022833"/>
    </source>
</evidence>
<protein>
    <submittedName>
        <fullName evidence="7">PHD-finger family protein</fullName>
    </submittedName>
</protein>
<keyword evidence="1" id="KW-0479">Metal-binding</keyword>
<evidence type="ECO:0000259" key="6">
    <source>
        <dbReference type="PROSITE" id="PS50016"/>
    </source>
</evidence>
<dbReference type="Proteomes" id="UP000179807">
    <property type="component" value="Unassembled WGS sequence"/>
</dbReference>
<evidence type="ECO:0000313" key="8">
    <source>
        <dbReference type="Proteomes" id="UP000179807"/>
    </source>
</evidence>
<keyword evidence="3" id="KW-0862">Zinc</keyword>
<evidence type="ECO:0000256" key="4">
    <source>
        <dbReference type="PROSITE-ProRule" id="PRU00146"/>
    </source>
</evidence>
<keyword evidence="8" id="KW-1185">Reference proteome</keyword>
<dbReference type="SUPFAM" id="SSF57903">
    <property type="entry name" value="FYVE/PHD zinc finger"/>
    <property type="match status" value="1"/>
</dbReference>
<feature type="domain" description="PHD-type" evidence="6">
    <location>
        <begin position="56"/>
        <end position="104"/>
    </location>
</feature>
<dbReference type="InterPro" id="IPR019787">
    <property type="entry name" value="Znf_PHD-finger"/>
</dbReference>
<name>A0A1J4J7F1_9EUKA</name>
<sequence>MNIEILHTSDPQKETLATMAQVVPLIPDLSCTDEDIDMSLPSNSRAPPVSKGKIRNVRCICTSKHQSDVMIQCDSCKNWLHSSCIQLENSKDVSPFVCIYCQYNVATTVRSFITSQALKFRTVLEQFINEPDNSYKSMKPVVPSLFKMVKEIEQSLKMIPEFLPSDSSNYNENEKKNDVNESDKEKNESSTEDNK</sequence>
<evidence type="ECO:0000256" key="2">
    <source>
        <dbReference type="ARBA" id="ARBA00022771"/>
    </source>
</evidence>
<dbReference type="InterPro" id="IPR001965">
    <property type="entry name" value="Znf_PHD"/>
</dbReference>